<dbReference type="AlphaFoldDB" id="A0A4U3KG06"/>
<evidence type="ECO:0000259" key="1">
    <source>
        <dbReference type="Pfam" id="PF20906"/>
    </source>
</evidence>
<organism evidence="2 3">
    <name type="scientific">Enterococcus faecalis</name>
    <name type="common">Streptococcus faecalis</name>
    <dbReference type="NCBI Taxonomy" id="1351"/>
    <lineage>
        <taxon>Bacteria</taxon>
        <taxon>Bacillati</taxon>
        <taxon>Bacillota</taxon>
        <taxon>Bacilli</taxon>
        <taxon>Lactobacillales</taxon>
        <taxon>Enterococcaceae</taxon>
        <taxon>Enterococcus</taxon>
    </lineage>
</organism>
<gene>
    <name evidence="2" type="ORF">EY666_18760</name>
</gene>
<reference evidence="2 3" key="1">
    <citation type="submission" date="2019-02" db="EMBL/GenBank/DDBJ databases">
        <title>Bacteria dissemination in different level of health care in South Africa: the effectiveness of infections prevention and control.</title>
        <authorList>
            <person name="Shobo C."/>
            <person name="Amoako D.G."/>
            <person name="Allam M."/>
            <person name="Ismail A."/>
            <person name="Bester L.A."/>
            <person name="Essack S.Y."/>
        </authorList>
    </citation>
    <scope>NUCLEOTIDE SEQUENCE [LARGE SCALE GENOMIC DNA]</scope>
    <source>
        <strain evidence="2 3">2SIL2</strain>
    </source>
</reference>
<dbReference type="Gene3D" id="2.40.390.10">
    <property type="entry name" value="CV3147-like"/>
    <property type="match status" value="1"/>
</dbReference>
<evidence type="ECO:0000313" key="2">
    <source>
        <dbReference type="EMBL" id="TKK60239.1"/>
    </source>
</evidence>
<dbReference type="EMBL" id="SIYF01000669">
    <property type="protein sequence ID" value="TKK60239.1"/>
    <property type="molecule type" value="Genomic_DNA"/>
</dbReference>
<accession>A0A4U3KG06</accession>
<dbReference type="InterPro" id="IPR048350">
    <property type="entry name" value="S-Me-THD-like_C"/>
</dbReference>
<dbReference type="Proteomes" id="UP000305511">
    <property type="component" value="Unassembled WGS sequence"/>
</dbReference>
<feature type="non-terminal residue" evidence="2">
    <location>
        <position position="1"/>
    </location>
</feature>
<evidence type="ECO:0000313" key="3">
    <source>
        <dbReference type="Proteomes" id="UP000305511"/>
    </source>
</evidence>
<dbReference type="SUPFAM" id="SSF160991">
    <property type="entry name" value="CV3147-like"/>
    <property type="match status" value="1"/>
</dbReference>
<name>A0A4U3KG06_ENTFL</name>
<dbReference type="Pfam" id="PF20906">
    <property type="entry name" value="S-Me-THD_C"/>
    <property type="match status" value="1"/>
</dbReference>
<proteinExistence type="predicted"/>
<sequence>VHFQNENLIAEKDGQVIAMTPDLICMVDLETLTPVTTESLKYGKRVQVMGLKANAAWRTKKGIETVGPRYFGYEMDYQPLENLVAKEDK</sequence>
<comment type="caution">
    <text evidence="2">The sequence shown here is derived from an EMBL/GenBank/DDBJ whole genome shotgun (WGS) entry which is preliminary data.</text>
</comment>
<dbReference type="InterPro" id="IPR024071">
    <property type="entry name" value="S-Me-THD_C_sf"/>
</dbReference>
<feature type="domain" description="S-Me-THD-like C-terminal" evidence="1">
    <location>
        <begin position="1"/>
        <end position="80"/>
    </location>
</feature>
<protein>
    <submittedName>
        <fullName evidence="2">DUF917 family protein</fullName>
    </submittedName>
</protein>